<dbReference type="PROSITE" id="PS50850">
    <property type="entry name" value="MFS"/>
    <property type="match status" value="1"/>
</dbReference>
<feature type="transmembrane region" description="Helical" evidence="7">
    <location>
        <begin position="65"/>
        <end position="84"/>
    </location>
</feature>
<sequence length="390" mass="38992">MLQASIMVTFLASSAAPAPLYSIWQAEWGFSAISITVIFAAYGIALLAALLTVGSLSDYIGRQRVLVVAVAGQAVAMVVFARAGDVPVLLGARVLQGLCTGGALGAAGAGLLDIDKPRGTVANAVYPPMGTAGGALGAGLLIAHLPSPTHLVFWILAAILAIQTAGVLLMAESVGRMPGALASLRPGFSLPPATRPAMLVAVPALVATWTMAGFYGSVGPSLVHLVADSRSPVLGALPLTLFAGFGAVSVAALRTTAAEKVMVSAAAALLLGVGLTFAGLEVRSVVLILAGVAVGGIGYGAGFHGVVNAVAPLAAPHERAGVIAVIYLVAYLAMSLPAVLAGVLVVHDGLLPTARGFAIGLLVLGSLALAGMVWWRGRQAAAADAVQSRP</sequence>
<organism evidence="9 10">
    <name type="scientific">Baekduia soli</name>
    <dbReference type="NCBI Taxonomy" id="496014"/>
    <lineage>
        <taxon>Bacteria</taxon>
        <taxon>Bacillati</taxon>
        <taxon>Actinomycetota</taxon>
        <taxon>Thermoleophilia</taxon>
        <taxon>Solirubrobacterales</taxon>
        <taxon>Baekduiaceae</taxon>
        <taxon>Baekduia</taxon>
    </lineage>
</organism>
<evidence type="ECO:0000313" key="9">
    <source>
        <dbReference type="EMBL" id="QEC49204.1"/>
    </source>
</evidence>
<keyword evidence="4 7" id="KW-0812">Transmembrane</keyword>
<dbReference type="InterPro" id="IPR011701">
    <property type="entry name" value="MFS"/>
</dbReference>
<feature type="transmembrane region" description="Helical" evidence="7">
    <location>
        <begin position="151"/>
        <end position="175"/>
    </location>
</feature>
<feature type="transmembrane region" description="Helical" evidence="7">
    <location>
        <begin position="235"/>
        <end position="254"/>
    </location>
</feature>
<evidence type="ECO:0000259" key="8">
    <source>
        <dbReference type="PROSITE" id="PS50850"/>
    </source>
</evidence>
<evidence type="ECO:0000256" key="5">
    <source>
        <dbReference type="ARBA" id="ARBA00022989"/>
    </source>
</evidence>
<dbReference type="Proteomes" id="UP000321805">
    <property type="component" value="Chromosome"/>
</dbReference>
<accession>A0A5B8U809</accession>
<dbReference type="GO" id="GO:0005886">
    <property type="term" value="C:plasma membrane"/>
    <property type="evidence" value="ECO:0007669"/>
    <property type="project" value="UniProtKB-SubCell"/>
</dbReference>
<proteinExistence type="predicted"/>
<feature type="transmembrane region" description="Helical" evidence="7">
    <location>
        <begin position="261"/>
        <end position="280"/>
    </location>
</feature>
<name>A0A5B8U809_9ACTN</name>
<keyword evidence="5 7" id="KW-1133">Transmembrane helix</keyword>
<keyword evidence="10" id="KW-1185">Reference proteome</keyword>
<evidence type="ECO:0000256" key="4">
    <source>
        <dbReference type="ARBA" id="ARBA00022692"/>
    </source>
</evidence>
<feature type="transmembrane region" description="Helical" evidence="7">
    <location>
        <begin position="322"/>
        <end position="345"/>
    </location>
</feature>
<feature type="domain" description="Major facilitator superfamily (MFS) profile" evidence="8">
    <location>
        <begin position="1"/>
        <end position="390"/>
    </location>
</feature>
<evidence type="ECO:0000256" key="1">
    <source>
        <dbReference type="ARBA" id="ARBA00004651"/>
    </source>
</evidence>
<keyword evidence="6 7" id="KW-0472">Membrane</keyword>
<dbReference type="InterPro" id="IPR036259">
    <property type="entry name" value="MFS_trans_sf"/>
</dbReference>
<comment type="subcellular location">
    <subcellularLocation>
        <location evidence="1">Cell membrane</location>
        <topology evidence="1">Multi-pass membrane protein</topology>
    </subcellularLocation>
</comment>
<evidence type="ECO:0000313" key="10">
    <source>
        <dbReference type="Proteomes" id="UP000321805"/>
    </source>
</evidence>
<dbReference type="Pfam" id="PF07690">
    <property type="entry name" value="MFS_1"/>
    <property type="match status" value="1"/>
</dbReference>
<gene>
    <name evidence="9" type="ORF">FSW04_17550</name>
</gene>
<dbReference type="SUPFAM" id="SSF103473">
    <property type="entry name" value="MFS general substrate transporter"/>
    <property type="match status" value="1"/>
</dbReference>
<dbReference type="RefSeq" id="WP_146921567.1">
    <property type="nucleotide sequence ID" value="NZ_CP042430.1"/>
</dbReference>
<feature type="transmembrane region" description="Helical" evidence="7">
    <location>
        <begin position="31"/>
        <end position="53"/>
    </location>
</feature>
<dbReference type="KEGG" id="bsol:FSW04_17550"/>
<dbReference type="InterPro" id="IPR050171">
    <property type="entry name" value="MFS_Transporters"/>
</dbReference>
<feature type="transmembrane region" description="Helical" evidence="7">
    <location>
        <begin position="357"/>
        <end position="375"/>
    </location>
</feature>
<dbReference type="AlphaFoldDB" id="A0A5B8U809"/>
<evidence type="ECO:0000256" key="6">
    <source>
        <dbReference type="ARBA" id="ARBA00023136"/>
    </source>
</evidence>
<feature type="transmembrane region" description="Helical" evidence="7">
    <location>
        <begin position="124"/>
        <end position="145"/>
    </location>
</feature>
<dbReference type="PANTHER" id="PTHR23517">
    <property type="entry name" value="RESISTANCE PROTEIN MDTM, PUTATIVE-RELATED-RELATED"/>
    <property type="match status" value="1"/>
</dbReference>
<dbReference type="EMBL" id="CP042430">
    <property type="protein sequence ID" value="QEC49204.1"/>
    <property type="molecule type" value="Genomic_DNA"/>
</dbReference>
<evidence type="ECO:0000256" key="7">
    <source>
        <dbReference type="SAM" id="Phobius"/>
    </source>
</evidence>
<keyword evidence="2" id="KW-0813">Transport</keyword>
<protein>
    <submittedName>
        <fullName evidence="9">MFS transporter</fullName>
    </submittedName>
</protein>
<dbReference type="GO" id="GO:0022857">
    <property type="term" value="F:transmembrane transporter activity"/>
    <property type="evidence" value="ECO:0007669"/>
    <property type="project" value="InterPro"/>
</dbReference>
<evidence type="ECO:0000256" key="3">
    <source>
        <dbReference type="ARBA" id="ARBA00022475"/>
    </source>
</evidence>
<reference evidence="9 10" key="1">
    <citation type="journal article" date="2018" name="J. Microbiol.">
        <title>Baekduia soli gen. nov., sp. nov., a novel bacterium isolated from the soil of Baekdu Mountain and proposal of a novel family name, Baekduiaceae fam. nov.</title>
        <authorList>
            <person name="An D.S."/>
            <person name="Siddiqi M.Z."/>
            <person name="Kim K.H."/>
            <person name="Yu H.S."/>
            <person name="Im W.T."/>
        </authorList>
    </citation>
    <scope>NUCLEOTIDE SEQUENCE [LARGE SCALE GENOMIC DNA]</scope>
    <source>
        <strain evidence="9 10">BR7-21</strain>
    </source>
</reference>
<feature type="transmembrane region" description="Helical" evidence="7">
    <location>
        <begin position="196"/>
        <end position="215"/>
    </location>
</feature>
<keyword evidence="3" id="KW-1003">Cell membrane</keyword>
<feature type="transmembrane region" description="Helical" evidence="7">
    <location>
        <begin position="90"/>
        <end position="112"/>
    </location>
</feature>
<dbReference type="InterPro" id="IPR020846">
    <property type="entry name" value="MFS_dom"/>
</dbReference>
<feature type="transmembrane region" description="Helical" evidence="7">
    <location>
        <begin position="286"/>
        <end position="310"/>
    </location>
</feature>
<dbReference type="OrthoDB" id="3177957at2"/>
<evidence type="ECO:0000256" key="2">
    <source>
        <dbReference type="ARBA" id="ARBA00022448"/>
    </source>
</evidence>
<dbReference type="Gene3D" id="1.20.1250.20">
    <property type="entry name" value="MFS general substrate transporter like domains"/>
    <property type="match status" value="1"/>
</dbReference>